<organism evidence="2 3">
    <name type="scientific">Sulfitobacter noctilucicola</name>
    <dbReference type="NCBI Taxonomy" id="1342301"/>
    <lineage>
        <taxon>Bacteria</taxon>
        <taxon>Pseudomonadati</taxon>
        <taxon>Pseudomonadota</taxon>
        <taxon>Alphaproteobacteria</taxon>
        <taxon>Rhodobacterales</taxon>
        <taxon>Roseobacteraceae</taxon>
        <taxon>Sulfitobacter</taxon>
    </lineage>
</organism>
<keyword evidence="1" id="KW-1133">Transmembrane helix</keyword>
<feature type="transmembrane region" description="Helical" evidence="1">
    <location>
        <begin position="94"/>
        <end position="113"/>
    </location>
</feature>
<feature type="transmembrane region" description="Helical" evidence="1">
    <location>
        <begin position="133"/>
        <end position="158"/>
    </location>
</feature>
<dbReference type="OrthoDB" id="7724269at2"/>
<proteinExistence type="predicted"/>
<evidence type="ECO:0000313" key="2">
    <source>
        <dbReference type="EMBL" id="MBB4173585.1"/>
    </source>
</evidence>
<dbReference type="EMBL" id="JACIFU010000001">
    <property type="protein sequence ID" value="MBB4173585.1"/>
    <property type="molecule type" value="Genomic_DNA"/>
</dbReference>
<comment type="caution">
    <text evidence="2">The sequence shown here is derived from an EMBL/GenBank/DDBJ whole genome shotgun (WGS) entry which is preliminary data.</text>
</comment>
<keyword evidence="1" id="KW-0472">Membrane</keyword>
<keyword evidence="1" id="KW-0812">Transmembrane</keyword>
<dbReference type="RefSeq" id="WP_025054383.1">
    <property type="nucleotide sequence ID" value="NZ_JACIFU010000001.1"/>
</dbReference>
<protein>
    <recommendedName>
        <fullName evidence="4">DUF1772 domain-containing protein</fullName>
    </recommendedName>
</protein>
<evidence type="ECO:0008006" key="4">
    <source>
        <dbReference type="Google" id="ProtNLM"/>
    </source>
</evidence>
<gene>
    <name evidence="2" type="ORF">GGR93_001346</name>
</gene>
<dbReference type="AlphaFoldDB" id="A0A7W6Q2Z2"/>
<feature type="transmembrane region" description="Helical" evidence="1">
    <location>
        <begin position="71"/>
        <end position="87"/>
    </location>
</feature>
<name>A0A7W6Q2Z2_9RHOB</name>
<sequence>MNNLLKLTGAVSALLFAVLALMSLAWLQADGMGVFDARFGGYGVDESRSYIAALSDDQTALYQGAFRQIDTVFPILLAITLIGVIWQHARNVNAVVRGVIALSPCVYLALDLAENAAVAHMLTTGPQVSAGAILQASAYTVAKWISLALAMLLAVWAWRLSPRSGGAA</sequence>
<evidence type="ECO:0000313" key="3">
    <source>
        <dbReference type="Proteomes" id="UP000565745"/>
    </source>
</evidence>
<keyword evidence="3" id="KW-1185">Reference proteome</keyword>
<reference evidence="2 3" key="1">
    <citation type="submission" date="2020-08" db="EMBL/GenBank/DDBJ databases">
        <title>Genomic Encyclopedia of Type Strains, Phase IV (KMG-IV): sequencing the most valuable type-strain genomes for metagenomic binning, comparative biology and taxonomic classification.</title>
        <authorList>
            <person name="Goeker M."/>
        </authorList>
    </citation>
    <scope>NUCLEOTIDE SEQUENCE [LARGE SCALE GENOMIC DNA]</scope>
    <source>
        <strain evidence="2 3">DSM 101015</strain>
    </source>
</reference>
<accession>A0A7W6Q2Z2</accession>
<evidence type="ECO:0000256" key="1">
    <source>
        <dbReference type="SAM" id="Phobius"/>
    </source>
</evidence>
<dbReference type="Proteomes" id="UP000565745">
    <property type="component" value="Unassembled WGS sequence"/>
</dbReference>